<proteinExistence type="predicted"/>
<dbReference type="EMBL" id="GEDG01021507">
    <property type="protein sequence ID" value="JAP18250.1"/>
    <property type="molecule type" value="Transcribed_RNA"/>
</dbReference>
<dbReference type="AlphaFoldDB" id="A0A0V0HE27"/>
<protein>
    <submittedName>
        <fullName evidence="1">Putative ovule protein</fullName>
    </submittedName>
</protein>
<reference evidence="1" key="1">
    <citation type="submission" date="2015-12" db="EMBL/GenBank/DDBJ databases">
        <title>Gene expression during late stages of embryo sac development: a critical building block for successful pollen-pistil interactions.</title>
        <authorList>
            <person name="Liu Y."/>
            <person name="Joly V."/>
            <person name="Sabar M."/>
            <person name="Matton D.P."/>
        </authorList>
    </citation>
    <scope>NUCLEOTIDE SEQUENCE</scope>
</reference>
<evidence type="ECO:0000313" key="1">
    <source>
        <dbReference type="EMBL" id="JAP18250.1"/>
    </source>
</evidence>
<name>A0A0V0HE27_SOLCH</name>
<accession>A0A0V0HE27</accession>
<sequence length="112" mass="13320">MYWGWASIIHLFCSRHCIQGLLMFDGYVLMLPTLFAQEKQIYRPCCASKNKLILPLQINILTWIRNFNRTSIWSFYSNESFIPEMRQPSDIFLSQKEALLTIHIRFQGPYLL</sequence>
<organism evidence="1">
    <name type="scientific">Solanum chacoense</name>
    <name type="common">Chaco potato</name>
    <dbReference type="NCBI Taxonomy" id="4108"/>
    <lineage>
        <taxon>Eukaryota</taxon>
        <taxon>Viridiplantae</taxon>
        <taxon>Streptophyta</taxon>
        <taxon>Embryophyta</taxon>
        <taxon>Tracheophyta</taxon>
        <taxon>Spermatophyta</taxon>
        <taxon>Magnoliopsida</taxon>
        <taxon>eudicotyledons</taxon>
        <taxon>Gunneridae</taxon>
        <taxon>Pentapetalae</taxon>
        <taxon>asterids</taxon>
        <taxon>lamiids</taxon>
        <taxon>Solanales</taxon>
        <taxon>Solanaceae</taxon>
        <taxon>Solanoideae</taxon>
        <taxon>Solaneae</taxon>
        <taxon>Solanum</taxon>
    </lineage>
</organism>